<keyword evidence="2" id="KW-1185">Reference proteome</keyword>
<dbReference type="EMBL" id="CM044707">
    <property type="protein sequence ID" value="KAI5655816.1"/>
    <property type="molecule type" value="Genomic_DNA"/>
</dbReference>
<evidence type="ECO:0000313" key="2">
    <source>
        <dbReference type="Proteomes" id="UP001060085"/>
    </source>
</evidence>
<evidence type="ECO:0000313" key="1">
    <source>
        <dbReference type="EMBL" id="KAI5655816.1"/>
    </source>
</evidence>
<sequence>MKSKELSDESRNDDIEFLEKTLVAASSSKKETMLKGKKHKRKRNVKRSSKDRGIRILEPLQLKRSSRRQKKDSKDGNNKERSCDQKLNEEKDKEKTIANSRSSSRPKPKVKSEGLSYESVKRCTRRPKKDSKDGSEEDRSDQKQEKHKDIGPGHVEKLRGKAKVLNEEKDERRRSLRTSS</sequence>
<comment type="caution">
    <text evidence="1">The sequence shown here is derived from an EMBL/GenBank/DDBJ whole genome shotgun (WGS) entry which is preliminary data.</text>
</comment>
<reference evidence="2" key="1">
    <citation type="journal article" date="2023" name="Nat. Plants">
        <title>Single-cell RNA sequencing provides a high-resolution roadmap for understanding the multicellular compartmentation of specialized metabolism.</title>
        <authorList>
            <person name="Sun S."/>
            <person name="Shen X."/>
            <person name="Li Y."/>
            <person name="Li Y."/>
            <person name="Wang S."/>
            <person name="Li R."/>
            <person name="Zhang H."/>
            <person name="Shen G."/>
            <person name="Guo B."/>
            <person name="Wei J."/>
            <person name="Xu J."/>
            <person name="St-Pierre B."/>
            <person name="Chen S."/>
            <person name="Sun C."/>
        </authorList>
    </citation>
    <scope>NUCLEOTIDE SEQUENCE [LARGE SCALE GENOMIC DNA]</scope>
</reference>
<name>A0ACC0A8J0_CATRO</name>
<gene>
    <name evidence="1" type="ORF">M9H77_33003</name>
</gene>
<dbReference type="Proteomes" id="UP001060085">
    <property type="component" value="Linkage Group LG07"/>
</dbReference>
<protein>
    <submittedName>
        <fullName evidence="1">Uncharacterized protein</fullName>
    </submittedName>
</protein>
<proteinExistence type="predicted"/>
<accession>A0ACC0A8J0</accession>
<organism evidence="1 2">
    <name type="scientific">Catharanthus roseus</name>
    <name type="common">Madagascar periwinkle</name>
    <name type="synonym">Vinca rosea</name>
    <dbReference type="NCBI Taxonomy" id="4058"/>
    <lineage>
        <taxon>Eukaryota</taxon>
        <taxon>Viridiplantae</taxon>
        <taxon>Streptophyta</taxon>
        <taxon>Embryophyta</taxon>
        <taxon>Tracheophyta</taxon>
        <taxon>Spermatophyta</taxon>
        <taxon>Magnoliopsida</taxon>
        <taxon>eudicotyledons</taxon>
        <taxon>Gunneridae</taxon>
        <taxon>Pentapetalae</taxon>
        <taxon>asterids</taxon>
        <taxon>lamiids</taxon>
        <taxon>Gentianales</taxon>
        <taxon>Apocynaceae</taxon>
        <taxon>Rauvolfioideae</taxon>
        <taxon>Vinceae</taxon>
        <taxon>Catharanthinae</taxon>
        <taxon>Catharanthus</taxon>
    </lineage>
</organism>